<feature type="short sequence motif" description="GXGXXG" evidence="4">
    <location>
        <begin position="10"/>
        <end position="15"/>
    </location>
</feature>
<dbReference type="InterPro" id="IPR050301">
    <property type="entry name" value="NTE"/>
</dbReference>
<feature type="short sequence motif" description="GXSXG" evidence="4">
    <location>
        <begin position="37"/>
        <end position="41"/>
    </location>
</feature>
<dbReference type="InterPro" id="IPR002641">
    <property type="entry name" value="PNPLA_dom"/>
</dbReference>
<feature type="active site" description="Proton acceptor" evidence="4">
    <location>
        <position position="175"/>
    </location>
</feature>
<proteinExistence type="predicted"/>
<evidence type="ECO:0000256" key="3">
    <source>
        <dbReference type="ARBA" id="ARBA00023098"/>
    </source>
</evidence>
<evidence type="ECO:0000256" key="2">
    <source>
        <dbReference type="ARBA" id="ARBA00022963"/>
    </source>
</evidence>
<keyword evidence="3 4" id="KW-0443">Lipid metabolism</keyword>
<evidence type="ECO:0000256" key="1">
    <source>
        <dbReference type="ARBA" id="ARBA00022801"/>
    </source>
</evidence>
<dbReference type="GO" id="GO:0016787">
    <property type="term" value="F:hydrolase activity"/>
    <property type="evidence" value="ECO:0007669"/>
    <property type="project" value="UniProtKB-UniRule"/>
</dbReference>
<evidence type="ECO:0000313" key="6">
    <source>
        <dbReference type="EMBL" id="BAV13193.1"/>
    </source>
</evidence>
<feature type="domain" description="PNPLA" evidence="5">
    <location>
        <begin position="6"/>
        <end position="188"/>
    </location>
</feature>
<dbReference type="OMA" id="KGAYHIG"/>
<evidence type="ECO:0000259" key="5">
    <source>
        <dbReference type="PROSITE" id="PS51635"/>
    </source>
</evidence>
<gene>
    <name evidence="6" type="primary">Pat1</name>
</gene>
<dbReference type="InterPro" id="IPR016035">
    <property type="entry name" value="Acyl_Trfase/lysoPLipase"/>
</dbReference>
<accession>A0A173N0H4</accession>
<name>A0A173N0H4_CLOCL</name>
<organism evidence="6">
    <name type="scientific">Clostridium cellulovorans</name>
    <dbReference type="NCBI Taxonomy" id="1493"/>
    <lineage>
        <taxon>Bacteria</taxon>
        <taxon>Bacillati</taxon>
        <taxon>Bacillota</taxon>
        <taxon>Clostridia</taxon>
        <taxon>Eubacteriales</taxon>
        <taxon>Clostridiaceae</taxon>
        <taxon>Clostridium</taxon>
    </lineage>
</organism>
<sequence>MESYGLVFGGGGAKGAYEIGVWKAIKEMNLKIDLVVGTSIGAINGAFFAQNDFNLALDLWTNITAEKIITFSEKLHCSRNILQVRNMPMLLKEIHRNKGIDTTELKNLLTENIDEEKIINSPIDYGLVTFSLKERKGMELFKEAIPRGKYIDYIIASCCFPGLKRQIIEDKEFIDGGFANNIPISMILSKGIKNIIAVDVKGPGFNKSISTAGANIITIKSNENLGGIFEINSDTINSNIEFGYFDTYKAFGYLKGKYYYFTIEEYFNFQKKYSSDILEGIEEAASIFDIDKKKVYKAREFIQLIAEAYENLQERNQRPNTDLTLENLMAVIKSKTKTTIDSTTLLFYTSKIIESERLKGATEGIAKLIASKLYKAACSIIYLRDCSYF</sequence>
<dbReference type="Gene3D" id="3.40.1090.10">
    <property type="entry name" value="Cytosolic phospholipase A2 catalytic domain"/>
    <property type="match status" value="2"/>
</dbReference>
<dbReference type="EMBL" id="AB499294">
    <property type="protein sequence ID" value="BAV13193.1"/>
    <property type="molecule type" value="Genomic_DNA"/>
</dbReference>
<feature type="short sequence motif" description="DGA/G" evidence="4">
    <location>
        <begin position="175"/>
        <end position="177"/>
    </location>
</feature>
<dbReference type="PANTHER" id="PTHR14226">
    <property type="entry name" value="NEUROPATHY TARGET ESTERASE/SWISS CHEESE D.MELANOGASTER"/>
    <property type="match status" value="1"/>
</dbReference>
<reference evidence="6" key="1">
    <citation type="submission" date="2009-04" db="EMBL/GenBank/DDBJ databases">
        <title>Clostridium cellulovorans cellulosomal and noncellulosomal genes.</title>
        <authorList>
            <person name="Tamaru Y."/>
        </authorList>
    </citation>
    <scope>NUCLEOTIDE SEQUENCE</scope>
</reference>
<dbReference type="PANTHER" id="PTHR14226:SF29">
    <property type="entry name" value="NEUROPATHY TARGET ESTERASE SWS"/>
    <property type="match status" value="1"/>
</dbReference>
<dbReference type="CDD" id="cd07209">
    <property type="entry name" value="Pat_hypo_Ecoli_Z1214_like"/>
    <property type="match status" value="1"/>
</dbReference>
<dbReference type="PROSITE" id="PS51635">
    <property type="entry name" value="PNPLA"/>
    <property type="match status" value="1"/>
</dbReference>
<keyword evidence="1 4" id="KW-0378">Hydrolase</keyword>
<dbReference type="SUPFAM" id="SSF52151">
    <property type="entry name" value="FabD/lysophospholipase-like"/>
    <property type="match status" value="1"/>
</dbReference>
<feature type="active site" description="Nucleophile" evidence="4">
    <location>
        <position position="39"/>
    </location>
</feature>
<dbReference type="AlphaFoldDB" id="A0A173N0H4"/>
<dbReference type="GO" id="GO:0016042">
    <property type="term" value="P:lipid catabolic process"/>
    <property type="evidence" value="ECO:0007669"/>
    <property type="project" value="UniProtKB-UniRule"/>
</dbReference>
<evidence type="ECO:0000256" key="4">
    <source>
        <dbReference type="PROSITE-ProRule" id="PRU01161"/>
    </source>
</evidence>
<protein>
    <submittedName>
        <fullName evidence="6">Patatin</fullName>
    </submittedName>
</protein>
<keyword evidence="2 4" id="KW-0442">Lipid degradation</keyword>
<dbReference type="Pfam" id="PF01734">
    <property type="entry name" value="Patatin"/>
    <property type="match status" value="1"/>
</dbReference>